<reference evidence="5" key="1">
    <citation type="journal article" date="2018" name="Genome Announc.">
        <title>Complete Genome Sequence of the Methanococcus maripaludis Type Strain JJ (DSM 2067), a Model for Selenoprotein Synthesis in Archaea.</title>
        <authorList>
            <person name="Poehlein A."/>
            <person name="Heym D."/>
            <person name="Quitzke V."/>
            <person name="Fersch J."/>
            <person name="Daniel R."/>
            <person name="Rother M."/>
        </authorList>
    </citation>
    <scope>NUCLEOTIDE SEQUENCE [LARGE SCALE GENOMIC DNA]</scope>
    <source>
        <strain evidence="5">DSM 2067</strain>
    </source>
</reference>
<dbReference type="KEGG" id="mmad:MMJJ_14970"/>
<protein>
    <submittedName>
        <fullName evidence="2">Fcf1</fullName>
    </submittedName>
</protein>
<dbReference type="Pfam" id="PF18477">
    <property type="entry name" value="PIN_9"/>
    <property type="match status" value="1"/>
</dbReference>
<dbReference type="GeneID" id="36102581"/>
<dbReference type="AlphaFoldDB" id="A0A2L1CBY9"/>
<proteinExistence type="predicted"/>
<dbReference type="CDD" id="cd09879">
    <property type="entry name" value="PIN_VapC_AF0591-like"/>
    <property type="match status" value="1"/>
</dbReference>
<reference evidence="2" key="2">
    <citation type="submission" date="2018-02" db="EMBL/GenBank/DDBJ databases">
        <title>Complete genome sequence of the Methanococcus maripaludis type strain JJ (DSM 2067), a model for selenoprotein synthesis in Archaea.</title>
        <authorList>
            <person name="Poehlein A."/>
            <person name="Heym D."/>
            <person name="Quitzke V."/>
            <person name="Fersch J."/>
            <person name="Daniel R."/>
            <person name="Rother M."/>
        </authorList>
    </citation>
    <scope>NUCLEOTIDE SEQUENCE [LARGE SCALE GENOMIC DNA]</scope>
    <source>
        <strain evidence="2">DSM 2067</strain>
    </source>
</reference>
<dbReference type="EMBL" id="JACDUO010000001">
    <property type="protein sequence ID" value="MBA2863385.1"/>
    <property type="molecule type" value="Genomic_DNA"/>
</dbReference>
<evidence type="ECO:0000313" key="4">
    <source>
        <dbReference type="EMBL" id="MBB6496611.1"/>
    </source>
</evidence>
<gene>
    <name evidence="3" type="ORF">HNP94_000385</name>
    <name evidence="4" type="ORF">HNP96_000632</name>
    <name evidence="2" type="ORF">MMJJ_14970</name>
</gene>
<dbReference type="SMART" id="SM00670">
    <property type="entry name" value="PINc"/>
    <property type="match status" value="1"/>
</dbReference>
<dbReference type="Proteomes" id="UP000239462">
    <property type="component" value="Chromosome"/>
</dbReference>
<name>A0A2L1CBY9_METMI</name>
<organism evidence="2 5">
    <name type="scientific">Methanococcus maripaludis</name>
    <name type="common">Methanococcus deltae</name>
    <dbReference type="NCBI Taxonomy" id="39152"/>
    <lineage>
        <taxon>Archaea</taxon>
        <taxon>Methanobacteriati</taxon>
        <taxon>Methanobacteriota</taxon>
        <taxon>Methanomada group</taxon>
        <taxon>Methanococci</taxon>
        <taxon>Methanococcales</taxon>
        <taxon>Methanococcaceae</taxon>
        <taxon>Methanococcus</taxon>
    </lineage>
</organism>
<dbReference type="InterPro" id="IPR029060">
    <property type="entry name" value="PIN-like_dom_sf"/>
</dbReference>
<accession>A0A2L1CBY9</accession>
<dbReference type="PANTHER" id="PTHR12416">
    <property type="entry name" value="RRNA-PROCESSING PROTEIN UTP23 HOMOLOG"/>
    <property type="match status" value="1"/>
</dbReference>
<evidence type="ECO:0000313" key="2">
    <source>
        <dbReference type="EMBL" id="AVB76875.1"/>
    </source>
</evidence>
<dbReference type="EMBL" id="JACHED010000001">
    <property type="protein sequence ID" value="MBB6496611.1"/>
    <property type="molecule type" value="Genomic_DNA"/>
</dbReference>
<dbReference type="InterPro" id="IPR002716">
    <property type="entry name" value="PIN_dom"/>
</dbReference>
<feature type="domain" description="PIN" evidence="1">
    <location>
        <begin position="2"/>
        <end position="106"/>
    </location>
</feature>
<reference evidence="3 6" key="3">
    <citation type="submission" date="2020-07" db="EMBL/GenBank/DDBJ databases">
        <title>Genomic Encyclopedia of Type Strains, Phase IV (KMG-V): Genome sequencing to study the core and pangenomes of soil and plant-associated prokaryotes.</title>
        <authorList>
            <person name="Whitman W."/>
        </authorList>
    </citation>
    <scope>NUCLEOTIDE SEQUENCE [LARGE SCALE GENOMIC DNA]</scope>
    <source>
        <strain evidence="3 6">C13</strain>
        <strain evidence="4 7">D1</strain>
    </source>
</reference>
<dbReference type="Gene3D" id="3.40.50.1010">
    <property type="entry name" value="5'-nuclease"/>
    <property type="match status" value="1"/>
</dbReference>
<dbReference type="Proteomes" id="UP000567099">
    <property type="component" value="Unassembled WGS sequence"/>
</dbReference>
<evidence type="ECO:0000313" key="7">
    <source>
        <dbReference type="Proteomes" id="UP000590564"/>
    </source>
</evidence>
<evidence type="ECO:0000313" key="3">
    <source>
        <dbReference type="EMBL" id="MBA2863385.1"/>
    </source>
</evidence>
<dbReference type="RefSeq" id="WP_104838276.1">
    <property type="nucleotide sequence ID" value="NZ_CP026606.1"/>
</dbReference>
<evidence type="ECO:0000313" key="6">
    <source>
        <dbReference type="Proteomes" id="UP000567099"/>
    </source>
</evidence>
<dbReference type="EMBL" id="CP026606">
    <property type="protein sequence ID" value="AVB76875.1"/>
    <property type="molecule type" value="Genomic_DNA"/>
</dbReference>
<dbReference type="SUPFAM" id="SSF88723">
    <property type="entry name" value="PIN domain-like"/>
    <property type="match status" value="1"/>
</dbReference>
<sequence length="131" mass="15467">MYRVIPDTNFLIYAFKQGINFEYELNIAIDRGYKIYIMDCVLKELEKLKLEFKGKEKLSVNIALKYAKNFEIIEYSNGKYADEMILNYSNENKDVIICTNDKKLKKDLIDIGTPIILVKQHNHFELQGYLK</sequence>
<dbReference type="Proteomes" id="UP000590564">
    <property type="component" value="Unassembled WGS sequence"/>
</dbReference>
<dbReference type="InterPro" id="IPR041120">
    <property type="entry name" value="PIN_9"/>
</dbReference>
<evidence type="ECO:0000313" key="5">
    <source>
        <dbReference type="Proteomes" id="UP000239462"/>
    </source>
</evidence>
<evidence type="ECO:0000259" key="1">
    <source>
        <dbReference type="SMART" id="SM00670"/>
    </source>
</evidence>